<gene>
    <name evidence="1" type="ORF">DESME_13595</name>
</gene>
<evidence type="ECO:0000313" key="2">
    <source>
        <dbReference type="Proteomes" id="UP000010847"/>
    </source>
</evidence>
<reference evidence="1 2" key="1">
    <citation type="submission" date="2013-12" db="EMBL/GenBank/DDBJ databases">
        <authorList>
            <consortium name="DOE Joint Genome Institute"/>
            <person name="Smidt H."/>
            <person name="Huntemann M."/>
            <person name="Han J."/>
            <person name="Chen A."/>
            <person name="Kyrpides N."/>
            <person name="Mavromatis K."/>
            <person name="Markowitz V."/>
            <person name="Palaniappan K."/>
            <person name="Ivanova N."/>
            <person name="Schaumberg A."/>
            <person name="Pati A."/>
            <person name="Liolios K."/>
            <person name="Nordberg H.P."/>
            <person name="Cantor M.N."/>
            <person name="Hua S.X."/>
            <person name="Woyke T."/>
        </authorList>
    </citation>
    <scope>NUCLEOTIDE SEQUENCE [LARGE SCALE GENOMIC DNA]</scope>
    <source>
        <strain evidence="2">DSM 15288</strain>
    </source>
</reference>
<dbReference type="AlphaFoldDB" id="W0EFU4"/>
<dbReference type="OrthoDB" id="9813957at2"/>
<dbReference type="STRING" id="871968.DESME_13595"/>
<sequence>MRKLQKIAHSNDLHISTAGAFSDSDEPRDIEYKELSNVEFMKKQRPLLYTPSHLYIEDDESELQFNFCNNPFCKWYGQPQIRYSFFKYKPSRYKLDDGGTRIKCNEIPEDMSYGVVLGNRTETVSNWSVAEEIKRLITINTVVPFEKEYNFHRPDCAAEGQTPFTHRTGFYNRGKSTGNATKYQCKVCKKITNVLPKQNENFSYNQKRNDILLRFAKAITSRTPVKRVCEQLEIGSQTYYEKLEWLYKKCLEFLDRHETQALKKLDFDQLWLNTDFLIYNLNNIRQRGKGKRLGDEGLDRKLQTSLISSGDLKTGYIFRADIAYDFTRTLDEVESDTIQYHCDHTYSFLRKNERLKYPYCPQPPTKKDEQTEAEYYFELQEFELRKQYVEGSHTKTIYTALAHYWLIRRMLNVKEWFFVSDDDSNLQNAIFRVFSKNFLDGYANYFVCQTDKSLDLEEAGKVFYKGRIALRKWGKANGYSEEESYESLGLKKLKEDLIGHDFYKMVSQRDREYPIRGHNPIMHTLPDKDEGHRRVDCITDLRHLRTDDLADLIFQVNSRTINNFFQVIRRRVSILERPLVTARGEGKSYIYANYNPKYAQYITTILRTFYNFCWVTKVNGQLQTPAQRLGITDKQFTIKDIIYFC</sequence>
<dbReference type="HOGENOM" id="CLU_031707_0_0_9"/>
<dbReference type="EMBL" id="CP007032">
    <property type="protein sequence ID" value="AHF07946.1"/>
    <property type="molecule type" value="Genomic_DNA"/>
</dbReference>
<name>W0EFU4_9FIRM</name>
<protein>
    <submittedName>
        <fullName evidence="1">Insertion element protein</fullName>
    </submittedName>
</protein>
<evidence type="ECO:0000313" key="1">
    <source>
        <dbReference type="EMBL" id="AHF07946.1"/>
    </source>
</evidence>
<proteinExistence type="predicted"/>
<keyword evidence="2" id="KW-1185">Reference proteome</keyword>
<dbReference type="eggNOG" id="COG3677">
    <property type="taxonomic scope" value="Bacteria"/>
</dbReference>
<organism evidence="1 2">
    <name type="scientific">Desulfitobacterium metallireducens DSM 15288</name>
    <dbReference type="NCBI Taxonomy" id="871968"/>
    <lineage>
        <taxon>Bacteria</taxon>
        <taxon>Bacillati</taxon>
        <taxon>Bacillota</taxon>
        <taxon>Clostridia</taxon>
        <taxon>Eubacteriales</taxon>
        <taxon>Desulfitobacteriaceae</taxon>
        <taxon>Desulfitobacterium</taxon>
    </lineage>
</organism>
<dbReference type="RefSeq" id="WP_006715801.1">
    <property type="nucleotide sequence ID" value="NZ_CP007032.1"/>
</dbReference>
<accession>W0EFU4</accession>
<dbReference type="KEGG" id="dmt:DESME_13595"/>
<dbReference type="Proteomes" id="UP000010847">
    <property type="component" value="Chromosome"/>
</dbReference>